<gene>
    <name evidence="1" type="ORF">SAMN05216462_2961</name>
</gene>
<accession>A0A1H4ETR6</accession>
<evidence type="ECO:0000313" key="1">
    <source>
        <dbReference type="EMBL" id="SEA88443.1"/>
    </source>
</evidence>
<sequence>MNYELLLWVANLLDNCKKKFCNKPTCLHILALNTYYTMCYKDCSLHKAPQKPT</sequence>
<dbReference type="Proteomes" id="UP000182257">
    <property type="component" value="Unassembled WGS sequence"/>
</dbReference>
<reference evidence="1 2" key="1">
    <citation type="submission" date="2016-10" db="EMBL/GenBank/DDBJ databases">
        <authorList>
            <person name="de Groot N.N."/>
        </authorList>
    </citation>
    <scope>NUCLEOTIDE SEQUENCE [LARGE SCALE GENOMIC DNA]</scope>
    <source>
        <strain evidence="1 2">D31d</strain>
    </source>
</reference>
<protein>
    <submittedName>
        <fullName evidence="1">Uncharacterized protein</fullName>
    </submittedName>
</protein>
<dbReference type="AlphaFoldDB" id="A0A1H4ETR6"/>
<name>A0A1H4ETR6_XYLRU</name>
<dbReference type="EMBL" id="FNRF01000006">
    <property type="protein sequence ID" value="SEA88443.1"/>
    <property type="molecule type" value="Genomic_DNA"/>
</dbReference>
<proteinExistence type="predicted"/>
<evidence type="ECO:0000313" key="2">
    <source>
        <dbReference type="Proteomes" id="UP000182257"/>
    </source>
</evidence>
<organism evidence="1 2">
    <name type="scientific">Xylanibacter ruminicola</name>
    <name type="common">Prevotella ruminicola</name>
    <dbReference type="NCBI Taxonomy" id="839"/>
    <lineage>
        <taxon>Bacteria</taxon>
        <taxon>Pseudomonadati</taxon>
        <taxon>Bacteroidota</taxon>
        <taxon>Bacteroidia</taxon>
        <taxon>Bacteroidales</taxon>
        <taxon>Prevotellaceae</taxon>
        <taxon>Xylanibacter</taxon>
    </lineage>
</organism>